<comment type="caution">
    <text evidence="1">The sequence shown here is derived from an EMBL/GenBank/DDBJ whole genome shotgun (WGS) entry which is preliminary data.</text>
</comment>
<sequence>MWLLRLIVLSRLFRKKWDNVIIVMSFHGKLLDSVVLPVYQVVPVVSLKIEGVRDFEAAPEKKNEEIYGWKATKKTKMKGHVH</sequence>
<dbReference type="AlphaFoldDB" id="A0A392MFL9"/>
<evidence type="ECO:0000313" key="1">
    <source>
        <dbReference type="EMBL" id="MCH85839.1"/>
    </source>
</evidence>
<dbReference type="Proteomes" id="UP000265520">
    <property type="component" value="Unassembled WGS sequence"/>
</dbReference>
<evidence type="ECO:0000313" key="2">
    <source>
        <dbReference type="Proteomes" id="UP000265520"/>
    </source>
</evidence>
<reference evidence="1 2" key="1">
    <citation type="journal article" date="2018" name="Front. Plant Sci.">
        <title>Red Clover (Trifolium pratense) and Zigzag Clover (T. medium) - A Picture of Genomic Similarities and Differences.</title>
        <authorList>
            <person name="Dluhosova J."/>
            <person name="Istvanek J."/>
            <person name="Nedelnik J."/>
            <person name="Repkova J."/>
        </authorList>
    </citation>
    <scope>NUCLEOTIDE SEQUENCE [LARGE SCALE GENOMIC DNA]</scope>
    <source>
        <strain evidence="2">cv. 10/8</strain>
        <tissue evidence="1">Leaf</tissue>
    </source>
</reference>
<accession>A0A392MFL9</accession>
<protein>
    <submittedName>
        <fullName evidence="1">Ribosomal L1 domain-containing protein 1-like</fullName>
    </submittedName>
</protein>
<organism evidence="1 2">
    <name type="scientific">Trifolium medium</name>
    <dbReference type="NCBI Taxonomy" id="97028"/>
    <lineage>
        <taxon>Eukaryota</taxon>
        <taxon>Viridiplantae</taxon>
        <taxon>Streptophyta</taxon>
        <taxon>Embryophyta</taxon>
        <taxon>Tracheophyta</taxon>
        <taxon>Spermatophyta</taxon>
        <taxon>Magnoliopsida</taxon>
        <taxon>eudicotyledons</taxon>
        <taxon>Gunneridae</taxon>
        <taxon>Pentapetalae</taxon>
        <taxon>rosids</taxon>
        <taxon>fabids</taxon>
        <taxon>Fabales</taxon>
        <taxon>Fabaceae</taxon>
        <taxon>Papilionoideae</taxon>
        <taxon>50 kb inversion clade</taxon>
        <taxon>NPAAA clade</taxon>
        <taxon>Hologalegina</taxon>
        <taxon>IRL clade</taxon>
        <taxon>Trifolieae</taxon>
        <taxon>Trifolium</taxon>
    </lineage>
</organism>
<keyword evidence="2" id="KW-1185">Reference proteome</keyword>
<dbReference type="EMBL" id="LXQA010009228">
    <property type="protein sequence ID" value="MCH85839.1"/>
    <property type="molecule type" value="Genomic_DNA"/>
</dbReference>
<gene>
    <name evidence="1" type="ORF">A2U01_0006691</name>
</gene>
<name>A0A392MFL9_9FABA</name>
<proteinExistence type="predicted"/>